<dbReference type="WormBase" id="Bm8099">
    <property type="protein sequence ID" value="BM40720"/>
    <property type="gene ID" value="WBGene00228360"/>
</dbReference>
<feature type="compositionally biased region" description="Acidic residues" evidence="1">
    <location>
        <begin position="130"/>
        <end position="159"/>
    </location>
</feature>
<organism evidence="2">
    <name type="scientific">Brugia malayi</name>
    <name type="common">Filarial nematode worm</name>
    <dbReference type="NCBI Taxonomy" id="6279"/>
    <lineage>
        <taxon>Eukaryota</taxon>
        <taxon>Metazoa</taxon>
        <taxon>Ecdysozoa</taxon>
        <taxon>Nematoda</taxon>
        <taxon>Chromadorea</taxon>
        <taxon>Rhabditida</taxon>
        <taxon>Spirurina</taxon>
        <taxon>Spiruromorpha</taxon>
        <taxon>Filarioidea</taxon>
        <taxon>Onchocercidae</taxon>
        <taxon>Brugia</taxon>
    </lineage>
</organism>
<reference evidence="2" key="2">
    <citation type="submission" date="2012-12" db="EMBL/GenBank/DDBJ databases">
        <authorList>
            <person name="Gao Y.W."/>
            <person name="Fan S.T."/>
            <person name="Sun H.T."/>
            <person name="Wang Z."/>
            <person name="Gao X.L."/>
            <person name="Li Y.G."/>
            <person name="Wang T.C."/>
            <person name="Zhang K."/>
            <person name="Xu W.W."/>
            <person name="Yu Z.J."/>
            <person name="Xia X.Z."/>
        </authorList>
    </citation>
    <scope>NUCLEOTIDE SEQUENCE</scope>
    <source>
        <strain evidence="2">FR3</strain>
    </source>
</reference>
<accession>A0A0H5S0L0</accession>
<feature type="region of interest" description="Disordered" evidence="1">
    <location>
        <begin position="125"/>
        <end position="189"/>
    </location>
</feature>
<evidence type="ECO:0000256" key="1">
    <source>
        <dbReference type="SAM" id="MobiDB-lite"/>
    </source>
</evidence>
<feature type="compositionally biased region" description="Basic and acidic residues" evidence="1">
    <location>
        <begin position="60"/>
        <end position="80"/>
    </location>
</feature>
<protein>
    <submittedName>
        <fullName evidence="2">Bm8099</fullName>
    </submittedName>
</protein>
<evidence type="ECO:0000313" key="2">
    <source>
        <dbReference type="EMBL" id="CRZ22041.1"/>
    </source>
</evidence>
<reference evidence="2" key="1">
    <citation type="journal article" date="2007" name="Science">
        <title>Draft genome of the filarial nematode parasite Brugia malayi.</title>
        <authorList>
            <person name="Ghedin E."/>
            <person name="Wang S."/>
            <person name="Spiro D."/>
            <person name="Caler E."/>
            <person name="Zhao Q."/>
            <person name="Crabtree J."/>
            <person name="Allen J.E."/>
            <person name="Delcher A.L."/>
            <person name="Guiliano D.B."/>
            <person name="Miranda-Saavedra D."/>
            <person name="Angiuoli S.V."/>
            <person name="Creasy T."/>
            <person name="Amedeo P."/>
            <person name="Haas B."/>
            <person name="El-Sayed N.M."/>
            <person name="Wortman J.R."/>
            <person name="Feldblyum T."/>
            <person name="Tallon L."/>
            <person name="Schatz M."/>
            <person name="Shumway M."/>
            <person name="Koo H."/>
            <person name="Salzberg S.L."/>
            <person name="Schobel S."/>
            <person name="Pertea M."/>
            <person name="Pop M."/>
            <person name="White O."/>
            <person name="Barton G.J."/>
            <person name="Carlow C.K."/>
            <person name="Crawford M.J."/>
            <person name="Daub J."/>
            <person name="Dimmic M.W."/>
            <person name="Estes C.F."/>
            <person name="Foster J.M."/>
            <person name="Ganatra M."/>
            <person name="Gregory W.F."/>
            <person name="Johnson N.M."/>
            <person name="Jin J."/>
            <person name="Komuniecki R."/>
            <person name="Korf I."/>
            <person name="Kumar S."/>
            <person name="Laney S."/>
            <person name="Li B.W."/>
            <person name="Li W."/>
            <person name="Lindblom T.H."/>
            <person name="Lustigman S."/>
            <person name="Ma D."/>
            <person name="Maina C.V."/>
            <person name="Martin D.M."/>
            <person name="McCarter J.P."/>
            <person name="McReynolds L."/>
            <person name="Mitreva M."/>
            <person name="Nutman T.B."/>
            <person name="Parkinson J."/>
            <person name="Peregrin-Alvarez J.M."/>
            <person name="Poole C."/>
            <person name="Ren Q."/>
            <person name="Saunders L."/>
            <person name="Sluder A.E."/>
            <person name="Smith K."/>
            <person name="Stanke M."/>
            <person name="Unnasch T.R."/>
            <person name="Ware J."/>
            <person name="Wei A.D."/>
            <person name="Weil G."/>
            <person name="Williams D.J."/>
            <person name="Zhang Y."/>
            <person name="Williams S.A."/>
            <person name="Fraser-Liggett C."/>
            <person name="Slatko B."/>
            <person name="Blaxter M.L."/>
            <person name="Scott A.L."/>
        </authorList>
    </citation>
    <scope>NUCLEOTIDE SEQUENCE</scope>
    <source>
        <strain evidence="2">FR3</strain>
    </source>
</reference>
<sequence>IRRRLSASLQKCANRLHWKTLSFVITHYNDSLHFSIQVTLPGTLISEKKQKLPAPSPIQEEQKQVQEEKRTPNISKEQRKDAGMQIDLEVGAELQQLSGITTVLFGPQPPTDGAQSIKCVQVGDGTNFDVLDDDDDDDDDSDDGEDDDDDDCNESDETDSEQKFHQAIFRDNYRRRRGMKRNQGITYRR</sequence>
<feature type="region of interest" description="Disordered" evidence="1">
    <location>
        <begin position="49"/>
        <end position="80"/>
    </location>
</feature>
<proteinExistence type="predicted"/>
<dbReference type="EMBL" id="LN855414">
    <property type="protein sequence ID" value="CRZ22041.1"/>
    <property type="molecule type" value="Genomic_DNA"/>
</dbReference>
<dbReference type="AlphaFoldDB" id="A0A0H5S0L0"/>
<feature type="non-terminal residue" evidence="2">
    <location>
        <position position="1"/>
    </location>
</feature>
<gene>
    <name evidence="2 3" type="ORF">Bm8099</name>
    <name evidence="2" type="ORF">BM_Bm8099</name>
</gene>
<evidence type="ECO:0000313" key="3">
    <source>
        <dbReference type="WormBase" id="Bm8099"/>
    </source>
</evidence>
<name>A0A0H5S0L0_BRUMA</name>